<dbReference type="InterPro" id="IPR051311">
    <property type="entry name" value="DedA_domain"/>
</dbReference>
<feature type="transmembrane region" description="Helical" evidence="6">
    <location>
        <begin position="103"/>
        <end position="120"/>
    </location>
</feature>
<dbReference type="Proteomes" id="UP000183206">
    <property type="component" value="Unassembled WGS sequence"/>
</dbReference>
<keyword evidence="4 6" id="KW-1133">Transmembrane helix</keyword>
<keyword evidence="3 6" id="KW-0812">Transmembrane</keyword>
<keyword evidence="2" id="KW-1003">Cell membrane</keyword>
<organism evidence="8 9">
    <name type="scientific">Candidatus Nomurabacteria bacterium CG1_02_47_685</name>
    <dbReference type="NCBI Taxonomy" id="1805282"/>
    <lineage>
        <taxon>Bacteria</taxon>
        <taxon>Candidatus Nomuraibacteriota</taxon>
    </lineage>
</organism>
<evidence type="ECO:0000313" key="9">
    <source>
        <dbReference type="Proteomes" id="UP000183206"/>
    </source>
</evidence>
<dbReference type="PANTHER" id="PTHR42709:SF6">
    <property type="entry name" value="UNDECAPRENYL PHOSPHATE TRANSPORTER A"/>
    <property type="match status" value="1"/>
</dbReference>
<feature type="transmembrane region" description="Helical" evidence="6">
    <location>
        <begin position="132"/>
        <end position="157"/>
    </location>
</feature>
<dbReference type="Pfam" id="PF09335">
    <property type="entry name" value="VTT_dom"/>
    <property type="match status" value="1"/>
</dbReference>
<protein>
    <recommendedName>
        <fullName evidence="7">VTT domain-containing protein</fullName>
    </recommendedName>
</protein>
<evidence type="ECO:0000256" key="3">
    <source>
        <dbReference type="ARBA" id="ARBA00022692"/>
    </source>
</evidence>
<comment type="caution">
    <text evidence="8">The sequence shown here is derived from an EMBL/GenBank/DDBJ whole genome shotgun (WGS) entry which is preliminary data.</text>
</comment>
<evidence type="ECO:0000256" key="5">
    <source>
        <dbReference type="ARBA" id="ARBA00023136"/>
    </source>
</evidence>
<evidence type="ECO:0000259" key="7">
    <source>
        <dbReference type="Pfam" id="PF09335"/>
    </source>
</evidence>
<evidence type="ECO:0000256" key="6">
    <source>
        <dbReference type="SAM" id="Phobius"/>
    </source>
</evidence>
<evidence type="ECO:0000256" key="4">
    <source>
        <dbReference type="ARBA" id="ARBA00022989"/>
    </source>
</evidence>
<keyword evidence="5 6" id="KW-0472">Membrane</keyword>
<gene>
    <name evidence="8" type="ORF">AUJ44_04190</name>
</gene>
<evidence type="ECO:0000256" key="2">
    <source>
        <dbReference type="ARBA" id="ARBA00022475"/>
    </source>
</evidence>
<reference evidence="8 9" key="1">
    <citation type="journal article" date="2016" name="Environ. Microbiol.">
        <title>Genomic resolution of a cold subsurface aquifer community provides metabolic insights for novel microbes adapted to high CO concentrations.</title>
        <authorList>
            <person name="Probst A.J."/>
            <person name="Castelle C.J."/>
            <person name="Singh A."/>
            <person name="Brown C.T."/>
            <person name="Anantharaman K."/>
            <person name="Sharon I."/>
            <person name="Hug L.A."/>
            <person name="Burstein D."/>
            <person name="Emerson J.B."/>
            <person name="Thomas B.C."/>
            <person name="Banfield J.F."/>
        </authorList>
    </citation>
    <scope>NUCLEOTIDE SEQUENCE [LARGE SCALE GENOMIC DNA]</scope>
    <source>
        <strain evidence="8">CG1_02_47_685</strain>
    </source>
</reference>
<feature type="transmembrane region" description="Helical" evidence="6">
    <location>
        <begin position="163"/>
        <end position="182"/>
    </location>
</feature>
<comment type="subcellular location">
    <subcellularLocation>
        <location evidence="1">Cell membrane</location>
        <topology evidence="1">Multi-pass membrane protein</topology>
    </subcellularLocation>
</comment>
<dbReference type="PANTHER" id="PTHR42709">
    <property type="entry name" value="ALKALINE PHOSPHATASE LIKE PROTEIN"/>
    <property type="match status" value="1"/>
</dbReference>
<evidence type="ECO:0000256" key="1">
    <source>
        <dbReference type="ARBA" id="ARBA00004651"/>
    </source>
</evidence>
<dbReference type="STRING" id="1805282.AUJ44_04190"/>
<name>A0A1J4V6L8_9BACT</name>
<feature type="transmembrane region" description="Helical" evidence="6">
    <location>
        <begin position="6"/>
        <end position="28"/>
    </location>
</feature>
<dbReference type="GO" id="GO:0005886">
    <property type="term" value="C:plasma membrane"/>
    <property type="evidence" value="ECO:0007669"/>
    <property type="project" value="UniProtKB-SubCell"/>
</dbReference>
<feature type="domain" description="VTT" evidence="7">
    <location>
        <begin position="38"/>
        <end position="154"/>
    </location>
</feature>
<dbReference type="InterPro" id="IPR032816">
    <property type="entry name" value="VTT_dom"/>
</dbReference>
<dbReference type="EMBL" id="MNVO01000059">
    <property type="protein sequence ID" value="OIO31659.1"/>
    <property type="molecule type" value="Genomic_DNA"/>
</dbReference>
<dbReference type="AlphaFoldDB" id="A0A1J4V6L8"/>
<feature type="transmembrane region" description="Helical" evidence="6">
    <location>
        <begin position="35"/>
        <end position="61"/>
    </location>
</feature>
<accession>A0A1J4V6L8</accession>
<sequence>MFESFIEHAILSTGYVAIFLLMILNGAISIPSSQLLYIITGYFISVGNLFLIPVVLCGAIGNTIGNMMLYEVARAKGLDYITRLKIFPKPAVRKAQVAFRKKGGWFAFVGKLLPAIKVFVPIPAGIAKMNRVAFTAIMFVASIIWTFPFIAIGYYFGKSANVLGNYALILFALAIVLVFMFYRYMQSDEVEREVTLIVPNQEEG</sequence>
<proteinExistence type="predicted"/>
<evidence type="ECO:0000313" key="8">
    <source>
        <dbReference type="EMBL" id="OIO31659.1"/>
    </source>
</evidence>